<evidence type="ECO:0000259" key="12">
    <source>
        <dbReference type="Pfam" id="PF00263"/>
    </source>
</evidence>
<comment type="similarity">
    <text evidence="2">Belongs to the bacterial secretin family. GSP D subfamily.</text>
</comment>
<dbReference type="InterPro" id="IPR005644">
    <property type="entry name" value="NolW-like"/>
</dbReference>
<dbReference type="AlphaFoldDB" id="A0A1R1MM65"/>
<dbReference type="GO" id="GO:0015628">
    <property type="term" value="P:protein secretion by the type II secretion system"/>
    <property type="evidence" value="ECO:0007669"/>
    <property type="project" value="InterPro"/>
</dbReference>
<evidence type="ECO:0000256" key="4">
    <source>
        <dbReference type="ARBA" id="ARBA00022452"/>
    </source>
</evidence>
<dbReference type="GO" id="GO:0009279">
    <property type="term" value="C:cell outer membrane"/>
    <property type="evidence" value="ECO:0007669"/>
    <property type="project" value="UniProtKB-SubCell"/>
</dbReference>
<feature type="chain" id="PRO_5012209900" evidence="11">
    <location>
        <begin position="24"/>
        <end position="655"/>
    </location>
</feature>
<proteinExistence type="inferred from homology"/>
<evidence type="ECO:0000313" key="15">
    <source>
        <dbReference type="EMBL" id="OMH40867.1"/>
    </source>
</evidence>
<dbReference type="InterPro" id="IPR038591">
    <property type="entry name" value="NolW-like_sf"/>
</dbReference>
<dbReference type="Pfam" id="PF21305">
    <property type="entry name" value="type_II_gspD_N0"/>
    <property type="match status" value="1"/>
</dbReference>
<keyword evidence="5" id="KW-0812">Transmembrane</keyword>
<keyword evidence="7" id="KW-0653">Protein transport</keyword>
<evidence type="ECO:0000256" key="3">
    <source>
        <dbReference type="ARBA" id="ARBA00022448"/>
    </source>
</evidence>
<accession>A0A1R1MM65</accession>
<name>A0A1R1MM65_9BACT</name>
<evidence type="ECO:0000256" key="7">
    <source>
        <dbReference type="ARBA" id="ARBA00022927"/>
    </source>
</evidence>
<dbReference type="InterPro" id="IPR004845">
    <property type="entry name" value="T2SS_GspD_CS"/>
</dbReference>
<dbReference type="EMBL" id="MOEN01000007">
    <property type="protein sequence ID" value="OMH40867.1"/>
    <property type="molecule type" value="Genomic_DNA"/>
</dbReference>
<evidence type="ECO:0000313" key="16">
    <source>
        <dbReference type="Proteomes" id="UP000187408"/>
    </source>
</evidence>
<dbReference type="Proteomes" id="UP000187408">
    <property type="component" value="Unassembled WGS sequence"/>
</dbReference>
<evidence type="ECO:0000259" key="13">
    <source>
        <dbReference type="Pfam" id="PF03958"/>
    </source>
</evidence>
<evidence type="ECO:0000259" key="14">
    <source>
        <dbReference type="Pfam" id="PF21305"/>
    </source>
</evidence>
<dbReference type="NCBIfam" id="TIGR02517">
    <property type="entry name" value="type_II_gspD"/>
    <property type="match status" value="1"/>
</dbReference>
<evidence type="ECO:0000256" key="8">
    <source>
        <dbReference type="ARBA" id="ARBA00023136"/>
    </source>
</evidence>
<dbReference type="PROSITE" id="PS00875">
    <property type="entry name" value="T2SP_D"/>
    <property type="match status" value="1"/>
</dbReference>
<dbReference type="InterPro" id="IPR001775">
    <property type="entry name" value="GspD/PilQ"/>
</dbReference>
<dbReference type="InterPro" id="IPR013356">
    <property type="entry name" value="T2SS_GspD"/>
</dbReference>
<evidence type="ECO:0000256" key="2">
    <source>
        <dbReference type="ARBA" id="ARBA00006980"/>
    </source>
</evidence>
<evidence type="ECO:0000256" key="10">
    <source>
        <dbReference type="RuleBase" id="RU004004"/>
    </source>
</evidence>
<keyword evidence="16" id="KW-1185">Reference proteome</keyword>
<feature type="domain" description="NolW-like" evidence="13">
    <location>
        <begin position="281"/>
        <end position="363"/>
    </location>
</feature>
<dbReference type="PANTHER" id="PTHR30332:SF24">
    <property type="entry name" value="SECRETIN GSPD-RELATED"/>
    <property type="match status" value="1"/>
</dbReference>
<keyword evidence="9" id="KW-0998">Cell outer membrane</keyword>
<dbReference type="PRINTS" id="PR00811">
    <property type="entry name" value="BCTERIALGSPD"/>
</dbReference>
<dbReference type="InterPro" id="IPR050810">
    <property type="entry name" value="Bact_Secretion_Sys_Channel"/>
</dbReference>
<feature type="domain" description="NolW-like" evidence="13">
    <location>
        <begin position="207"/>
        <end position="272"/>
    </location>
</feature>
<dbReference type="InterPro" id="IPR049371">
    <property type="entry name" value="GspD-like_N0"/>
</dbReference>
<dbReference type="Pfam" id="PF00263">
    <property type="entry name" value="Secretin"/>
    <property type="match status" value="1"/>
</dbReference>
<dbReference type="InterPro" id="IPR004846">
    <property type="entry name" value="T2SS/T3SS_dom"/>
</dbReference>
<sequence length="655" mass="72973">MRLGKFFFTVLVSIVLLGMSSFAANSVNPQIVALLQNIDQIKKSKEITINFKDIDIRDLTYLASQLTGKNIIIPSNLKGKVTLIFSKPISVRDFWNIYTAILKTRGFAIVDRGKFYEIISLTRVKEETPPLEKRLSSGDVLVTYVYRFKNGDVTNVERILGRFRGRRGTLLFYRPANMVIITDTAENIRNFKSVLKLIDSAEKGTEVKIYPLDYAKASEVATALKTVYSSMSKRGVPFVVFPVNSENSLVVSARKDLIPEVDRIIKELDKPVSTNKERTFHVIYLKNSKADDLADTLSKLVTSIAIYSEFPKKKGKAVSISSSKDLIKIVPDTSLNALIVYANDKEYKAIENLVSQLDKKRKQVLVSVFIAEVSQKAMKEIGIKWQIFGKNGGAAFRGGLSDADFYSSVGLSSFAAGFLSSSGQTVNIGGTNVFFPNLLALFSLLESGTGFNVISAPKIFTINNKEATIDVSQVTPFAESVKFDVNGNPIINYSYKPVGLVLKITPHISVDKSIVMETHLEVNDVIGYEKPDIGGIQYVVPITSKRELDTTIKVPDGKTIVLGGLISKKTIETMEGVPLLSSIPVVGNLFRYNSKDTEKTNLFIFMTPYVVETPDEIAKITEWHKKMSELFLKYEKEQKEKMKKEEIKSNIKGND</sequence>
<evidence type="ECO:0000256" key="1">
    <source>
        <dbReference type="ARBA" id="ARBA00004442"/>
    </source>
</evidence>
<organism evidence="15 16">
    <name type="scientific">Desulfurobacterium indicum</name>
    <dbReference type="NCBI Taxonomy" id="1914305"/>
    <lineage>
        <taxon>Bacteria</taxon>
        <taxon>Pseudomonadati</taxon>
        <taxon>Aquificota</taxon>
        <taxon>Aquificia</taxon>
        <taxon>Desulfurobacteriales</taxon>
        <taxon>Desulfurobacteriaceae</taxon>
        <taxon>Desulfurobacterium</taxon>
    </lineage>
</organism>
<feature type="domain" description="GspD-like N0" evidence="14">
    <location>
        <begin position="49"/>
        <end position="116"/>
    </location>
</feature>
<comment type="caution">
    <text evidence="15">The sequence shown here is derived from an EMBL/GenBank/DDBJ whole genome shotgun (WGS) entry which is preliminary data.</text>
</comment>
<evidence type="ECO:0000256" key="9">
    <source>
        <dbReference type="ARBA" id="ARBA00023237"/>
    </source>
</evidence>
<evidence type="ECO:0000256" key="5">
    <source>
        <dbReference type="ARBA" id="ARBA00022692"/>
    </source>
</evidence>
<dbReference type="OrthoDB" id="9779724at2"/>
<dbReference type="Gene3D" id="3.30.1370.120">
    <property type="match status" value="3"/>
</dbReference>
<keyword evidence="8" id="KW-0472">Membrane</keyword>
<keyword evidence="6 11" id="KW-0732">Signal</keyword>
<evidence type="ECO:0000256" key="6">
    <source>
        <dbReference type="ARBA" id="ARBA00022729"/>
    </source>
</evidence>
<dbReference type="STRING" id="1914305.BLW93_02835"/>
<dbReference type="Pfam" id="PF03958">
    <property type="entry name" value="Secretin_N"/>
    <property type="match status" value="2"/>
</dbReference>
<comment type="subcellular location">
    <subcellularLocation>
        <location evidence="1 10">Cell outer membrane</location>
    </subcellularLocation>
</comment>
<feature type="signal peptide" evidence="11">
    <location>
        <begin position="1"/>
        <end position="23"/>
    </location>
</feature>
<dbReference type="GO" id="GO:0015627">
    <property type="term" value="C:type II protein secretion system complex"/>
    <property type="evidence" value="ECO:0007669"/>
    <property type="project" value="InterPro"/>
</dbReference>
<dbReference type="RefSeq" id="WP_076712606.1">
    <property type="nucleotide sequence ID" value="NZ_MOEN01000007.1"/>
</dbReference>
<keyword evidence="4" id="KW-1134">Transmembrane beta strand</keyword>
<dbReference type="PANTHER" id="PTHR30332">
    <property type="entry name" value="PROBABLE GENERAL SECRETION PATHWAY PROTEIN D"/>
    <property type="match status" value="1"/>
</dbReference>
<gene>
    <name evidence="15" type="ORF">BLW93_02835</name>
</gene>
<evidence type="ECO:0000256" key="11">
    <source>
        <dbReference type="SAM" id="SignalP"/>
    </source>
</evidence>
<protein>
    <submittedName>
        <fullName evidence="15">Type II secretion system protein GspD</fullName>
    </submittedName>
</protein>
<keyword evidence="3 10" id="KW-0813">Transport</keyword>
<reference evidence="15 16" key="1">
    <citation type="submission" date="2016-10" db="EMBL/GenBank/DDBJ databases">
        <title>Genome sequence of a sulfur-reducing bacterium Desulfurobacterium indicum K6013.</title>
        <authorList>
            <person name="Cao J."/>
            <person name="Shao Z."/>
            <person name="Alain K."/>
            <person name="Jebbar M."/>
        </authorList>
    </citation>
    <scope>NUCLEOTIDE SEQUENCE [LARGE SCALE GENOMIC DNA]</scope>
    <source>
        <strain evidence="15 16">K6013</strain>
    </source>
</reference>
<feature type="domain" description="Type II/III secretion system secretin-like" evidence="12">
    <location>
        <begin position="445"/>
        <end position="612"/>
    </location>
</feature>